<dbReference type="VEuPathDB" id="FungiDB:ASPVEDRAFT_141947"/>
<accession>A0A1L9Q0T3</accession>
<evidence type="ECO:0000313" key="2">
    <source>
        <dbReference type="Proteomes" id="UP000184073"/>
    </source>
</evidence>
<organism evidence="1 2">
    <name type="scientific">Aspergillus versicolor CBS 583.65</name>
    <dbReference type="NCBI Taxonomy" id="1036611"/>
    <lineage>
        <taxon>Eukaryota</taxon>
        <taxon>Fungi</taxon>
        <taxon>Dikarya</taxon>
        <taxon>Ascomycota</taxon>
        <taxon>Pezizomycotina</taxon>
        <taxon>Eurotiomycetes</taxon>
        <taxon>Eurotiomycetidae</taxon>
        <taxon>Eurotiales</taxon>
        <taxon>Aspergillaceae</taxon>
        <taxon>Aspergillus</taxon>
        <taxon>Aspergillus subgen. Nidulantes</taxon>
    </lineage>
</organism>
<dbReference type="EMBL" id="KV878137">
    <property type="protein sequence ID" value="OJJ07387.1"/>
    <property type="molecule type" value="Genomic_DNA"/>
</dbReference>
<proteinExistence type="predicted"/>
<name>A0A1L9Q0T3_ASPVE</name>
<dbReference type="OrthoDB" id="4484117at2759"/>
<dbReference type="RefSeq" id="XP_040673149.1">
    <property type="nucleotide sequence ID" value="XM_040807787.1"/>
</dbReference>
<keyword evidence="2" id="KW-1185">Reference proteome</keyword>
<protein>
    <submittedName>
        <fullName evidence="1">Uncharacterized protein</fullName>
    </submittedName>
</protein>
<dbReference type="Proteomes" id="UP000184073">
    <property type="component" value="Unassembled WGS sequence"/>
</dbReference>
<reference evidence="2" key="1">
    <citation type="journal article" date="2017" name="Genome Biol.">
        <title>Comparative genomics reveals high biological diversity and specific adaptations in the industrially and medically important fungal genus Aspergillus.</title>
        <authorList>
            <person name="de Vries R.P."/>
            <person name="Riley R."/>
            <person name="Wiebenga A."/>
            <person name="Aguilar-Osorio G."/>
            <person name="Amillis S."/>
            <person name="Uchima C.A."/>
            <person name="Anderluh G."/>
            <person name="Asadollahi M."/>
            <person name="Askin M."/>
            <person name="Barry K."/>
            <person name="Battaglia E."/>
            <person name="Bayram O."/>
            <person name="Benocci T."/>
            <person name="Braus-Stromeyer S.A."/>
            <person name="Caldana C."/>
            <person name="Canovas D."/>
            <person name="Cerqueira G.C."/>
            <person name="Chen F."/>
            <person name="Chen W."/>
            <person name="Choi C."/>
            <person name="Clum A."/>
            <person name="Dos Santos R.A."/>
            <person name="Damasio A.R."/>
            <person name="Diallinas G."/>
            <person name="Emri T."/>
            <person name="Fekete E."/>
            <person name="Flipphi M."/>
            <person name="Freyberg S."/>
            <person name="Gallo A."/>
            <person name="Gournas C."/>
            <person name="Habgood R."/>
            <person name="Hainaut M."/>
            <person name="Harispe M.L."/>
            <person name="Henrissat B."/>
            <person name="Hilden K.S."/>
            <person name="Hope R."/>
            <person name="Hossain A."/>
            <person name="Karabika E."/>
            <person name="Karaffa L."/>
            <person name="Karanyi Z."/>
            <person name="Krasevec N."/>
            <person name="Kuo A."/>
            <person name="Kusch H."/>
            <person name="LaButti K."/>
            <person name="Lagendijk E.L."/>
            <person name="Lapidus A."/>
            <person name="Levasseur A."/>
            <person name="Lindquist E."/>
            <person name="Lipzen A."/>
            <person name="Logrieco A.F."/>
            <person name="MacCabe A."/>
            <person name="Maekelae M.R."/>
            <person name="Malavazi I."/>
            <person name="Melin P."/>
            <person name="Meyer V."/>
            <person name="Mielnichuk N."/>
            <person name="Miskei M."/>
            <person name="Molnar A.P."/>
            <person name="Mule G."/>
            <person name="Ngan C.Y."/>
            <person name="Orejas M."/>
            <person name="Orosz E."/>
            <person name="Ouedraogo J.P."/>
            <person name="Overkamp K.M."/>
            <person name="Park H.-S."/>
            <person name="Perrone G."/>
            <person name="Piumi F."/>
            <person name="Punt P.J."/>
            <person name="Ram A.F."/>
            <person name="Ramon A."/>
            <person name="Rauscher S."/>
            <person name="Record E."/>
            <person name="Riano-Pachon D.M."/>
            <person name="Robert V."/>
            <person name="Roehrig J."/>
            <person name="Ruller R."/>
            <person name="Salamov A."/>
            <person name="Salih N.S."/>
            <person name="Samson R.A."/>
            <person name="Sandor E."/>
            <person name="Sanguinetti M."/>
            <person name="Schuetze T."/>
            <person name="Sepcic K."/>
            <person name="Shelest E."/>
            <person name="Sherlock G."/>
            <person name="Sophianopoulou V."/>
            <person name="Squina F.M."/>
            <person name="Sun H."/>
            <person name="Susca A."/>
            <person name="Todd R.B."/>
            <person name="Tsang A."/>
            <person name="Unkles S.E."/>
            <person name="van de Wiele N."/>
            <person name="van Rossen-Uffink D."/>
            <person name="Oliveira J.V."/>
            <person name="Vesth T.C."/>
            <person name="Visser J."/>
            <person name="Yu J.-H."/>
            <person name="Zhou M."/>
            <person name="Andersen M.R."/>
            <person name="Archer D.B."/>
            <person name="Baker S.E."/>
            <person name="Benoit I."/>
            <person name="Brakhage A.A."/>
            <person name="Braus G.H."/>
            <person name="Fischer R."/>
            <person name="Frisvad J.C."/>
            <person name="Goldman G.H."/>
            <person name="Houbraken J."/>
            <person name="Oakley B."/>
            <person name="Pocsi I."/>
            <person name="Scazzocchio C."/>
            <person name="Seiboth B."/>
            <person name="vanKuyk P.A."/>
            <person name="Wortman J."/>
            <person name="Dyer P.S."/>
            <person name="Grigoriev I.V."/>
        </authorList>
    </citation>
    <scope>NUCLEOTIDE SEQUENCE [LARGE SCALE GENOMIC DNA]</scope>
    <source>
        <strain evidence="2">CBS 583.65</strain>
    </source>
</reference>
<gene>
    <name evidence="1" type="ORF">ASPVEDRAFT_141947</name>
</gene>
<evidence type="ECO:0000313" key="1">
    <source>
        <dbReference type="EMBL" id="OJJ07387.1"/>
    </source>
</evidence>
<sequence length="186" mass="21664">MTRKIPEHFEMETREIFLAESKANSCFGSRWVIMVVSQDTGLYDVYYSAGSTSRENGYERKEALDLKFEGRKDLFSGLILLGCLQMERWNRFDKVLKETIPGPDQFFAVRLIYGLAQNGIIEQLMVTRVIWEPRYSAAETEFYQNNMSPVDYLFYATDVKESGHLVPKKTGPKFPYFYRGCTNIRN</sequence>
<dbReference type="GeneID" id="63723298"/>
<dbReference type="AlphaFoldDB" id="A0A1L9Q0T3"/>